<gene>
    <name evidence="2" type="ORF">P3T76_001203</name>
</gene>
<feature type="compositionally biased region" description="Basic and acidic residues" evidence="1">
    <location>
        <begin position="404"/>
        <end position="426"/>
    </location>
</feature>
<sequence>MNKFLVLAKASNGKSLSQAAATTFWKAIVAVDFPYHFVTTTQPGMGKSETSIAAEFFKLELLLIQTADDASKAVKAVKANLTAFDSRHGLHFVNTSKAFMRENLRAAKDAASELRLVADQIAKSKFLSDWEIAAARNKMNATSEAMKELKKSARIYDEMNGKPKGITRIIDNVLVGKHKKRRDNQDSSVLETIDTVDAVVKLTLRATFNGFGALKRQIAIADKSLSPSLVERARDAVGDVVIKLKGIPSSRTKPTNQQLVAAQANNASMGKSNDRNITAEQEFASLEKVLNQTADDAARCLKLLKQNLSDYDSRHGNHFINTASSYLRSDMRTAKDTASDLKHVAHQINKSSHPSESEIHSARNSMGATAKAMDVLNTTARNYDQKNGRSKGVKGAINNAVGNNDKERHEKEGGGLFGKDKDKESKGTGLFGHSDDKENKDKESKLGKLFGKGDKDKEKDHKHKEKDHKHGDGLLGGKEDRQHHGDHGGAAFGGSDTVEALVKSTLRDNFNINALSHQITIAEKSLTVSPSFVERAKEAVIEVKEKLTGEKSSPTSGNHHARKHTLTP</sequence>
<evidence type="ECO:0000256" key="1">
    <source>
        <dbReference type="SAM" id="MobiDB-lite"/>
    </source>
</evidence>
<reference evidence="2" key="1">
    <citation type="submission" date="2023-08" db="EMBL/GenBank/DDBJ databases">
        <title>Reference Genome Resource for the Citrus Pathogen Phytophthora citrophthora.</title>
        <authorList>
            <person name="Moller H."/>
            <person name="Coetzee B."/>
            <person name="Rose L.J."/>
            <person name="Van Niekerk J.M."/>
        </authorList>
    </citation>
    <scope>NUCLEOTIDE SEQUENCE</scope>
    <source>
        <strain evidence="2">STE-U-9442</strain>
    </source>
</reference>
<feature type="compositionally biased region" description="Basic and acidic residues" evidence="1">
    <location>
        <begin position="468"/>
        <end position="487"/>
    </location>
</feature>
<protein>
    <submittedName>
        <fullName evidence="2">Uncharacterized protein</fullName>
    </submittedName>
</protein>
<keyword evidence="3" id="KW-1185">Reference proteome</keyword>
<dbReference type="AlphaFoldDB" id="A0AAD9GZY7"/>
<proteinExistence type="predicted"/>
<dbReference type="Proteomes" id="UP001259832">
    <property type="component" value="Unassembled WGS sequence"/>
</dbReference>
<comment type="caution">
    <text evidence="2">The sequence shown here is derived from an EMBL/GenBank/DDBJ whole genome shotgun (WGS) entry which is preliminary data.</text>
</comment>
<dbReference type="EMBL" id="JASMQC010000002">
    <property type="protein sequence ID" value="KAK1947193.1"/>
    <property type="molecule type" value="Genomic_DNA"/>
</dbReference>
<feature type="region of interest" description="Disordered" evidence="1">
    <location>
        <begin position="545"/>
        <end position="568"/>
    </location>
</feature>
<evidence type="ECO:0000313" key="2">
    <source>
        <dbReference type="EMBL" id="KAK1947193.1"/>
    </source>
</evidence>
<name>A0AAD9GZY7_9STRA</name>
<feature type="compositionally biased region" description="Basic and acidic residues" evidence="1">
    <location>
        <begin position="433"/>
        <end position="459"/>
    </location>
</feature>
<organism evidence="2 3">
    <name type="scientific">Phytophthora citrophthora</name>
    <dbReference type="NCBI Taxonomy" id="4793"/>
    <lineage>
        <taxon>Eukaryota</taxon>
        <taxon>Sar</taxon>
        <taxon>Stramenopiles</taxon>
        <taxon>Oomycota</taxon>
        <taxon>Peronosporomycetes</taxon>
        <taxon>Peronosporales</taxon>
        <taxon>Peronosporaceae</taxon>
        <taxon>Phytophthora</taxon>
    </lineage>
</organism>
<feature type="region of interest" description="Disordered" evidence="1">
    <location>
        <begin position="382"/>
        <end position="493"/>
    </location>
</feature>
<accession>A0AAD9GZY7</accession>
<evidence type="ECO:0000313" key="3">
    <source>
        <dbReference type="Proteomes" id="UP001259832"/>
    </source>
</evidence>
<feature type="compositionally biased region" description="Basic residues" evidence="1">
    <location>
        <begin position="559"/>
        <end position="568"/>
    </location>
</feature>